<evidence type="ECO:0000256" key="7">
    <source>
        <dbReference type="ARBA" id="ARBA00019373"/>
    </source>
</evidence>
<comment type="catalytic activity">
    <reaction evidence="1 18">
        <text>a 1,2-diacyl-sn-glycero-3-phosphate + CTP + H(+) = a CDP-1,2-diacyl-sn-glycerol + diphosphate</text>
        <dbReference type="Rhea" id="RHEA:16229"/>
        <dbReference type="ChEBI" id="CHEBI:15378"/>
        <dbReference type="ChEBI" id="CHEBI:33019"/>
        <dbReference type="ChEBI" id="CHEBI:37563"/>
        <dbReference type="ChEBI" id="CHEBI:58332"/>
        <dbReference type="ChEBI" id="CHEBI:58608"/>
        <dbReference type="EC" id="2.7.7.41"/>
    </reaction>
</comment>
<protein>
    <recommendedName>
        <fullName evidence="7 18">Phosphatidate cytidylyltransferase</fullName>
        <ecNumber evidence="6 18">2.7.7.41</ecNumber>
    </recommendedName>
</protein>
<evidence type="ECO:0000256" key="12">
    <source>
        <dbReference type="ARBA" id="ARBA00022695"/>
    </source>
</evidence>
<evidence type="ECO:0000256" key="11">
    <source>
        <dbReference type="ARBA" id="ARBA00022692"/>
    </source>
</evidence>
<dbReference type="EC" id="2.7.7.41" evidence="6 18"/>
<feature type="transmembrane region" description="Helical" evidence="19">
    <location>
        <begin position="98"/>
        <end position="121"/>
    </location>
</feature>
<comment type="caution">
    <text evidence="20">The sequence shown here is derived from an EMBL/GenBank/DDBJ whole genome shotgun (WGS) entry which is preliminary data.</text>
</comment>
<evidence type="ECO:0000256" key="13">
    <source>
        <dbReference type="ARBA" id="ARBA00022989"/>
    </source>
</evidence>
<keyword evidence="21" id="KW-1185">Reference proteome</keyword>
<dbReference type="EMBL" id="JAXCLX010000001">
    <property type="protein sequence ID" value="MDY0870390.1"/>
    <property type="molecule type" value="Genomic_DNA"/>
</dbReference>
<sequence length="295" mass="31242">MAPPNKKPSNLTVRIASALVLIPVVVAAAYVGRPWFDALVILFAAIMAWEWARIAGRRRNPADPSPAARLAAGNWTPAGLLTILIVLAALLFDRFPDYIPLGIPSWVLIAAGTVVAILVTWPRHRHRSLWFGLGILYVAVPAMAILWVRDDPVTGQGIELLAWILALVIATDTGAYAAGRSIGGPKLAPRISPNKTWAGLLGGVVAAAIVGLIAGLVLDLPNTWKLMILSGGLAVIEQIGDLAESAFKRRFGMKDSSHIIPGHGGVLDRVDGLLAVSVAVAALDYFGEGSVLSWL</sequence>
<evidence type="ECO:0000256" key="18">
    <source>
        <dbReference type="RuleBase" id="RU003938"/>
    </source>
</evidence>
<feature type="transmembrane region" description="Helical" evidence="19">
    <location>
        <begin position="68"/>
        <end position="92"/>
    </location>
</feature>
<evidence type="ECO:0000313" key="20">
    <source>
        <dbReference type="EMBL" id="MDY0870390.1"/>
    </source>
</evidence>
<evidence type="ECO:0000256" key="16">
    <source>
        <dbReference type="ARBA" id="ARBA00023209"/>
    </source>
</evidence>
<comment type="pathway">
    <text evidence="4">Lipid metabolism.</text>
</comment>
<keyword evidence="10 18" id="KW-0808">Transferase</keyword>
<feature type="transmembrane region" description="Helical" evidence="19">
    <location>
        <begin position="128"/>
        <end position="148"/>
    </location>
</feature>
<evidence type="ECO:0000256" key="3">
    <source>
        <dbReference type="ARBA" id="ARBA00005119"/>
    </source>
</evidence>
<evidence type="ECO:0000256" key="5">
    <source>
        <dbReference type="ARBA" id="ARBA00010185"/>
    </source>
</evidence>
<evidence type="ECO:0000256" key="9">
    <source>
        <dbReference type="ARBA" id="ARBA00022516"/>
    </source>
</evidence>
<dbReference type="InterPro" id="IPR000374">
    <property type="entry name" value="PC_trans"/>
</dbReference>
<evidence type="ECO:0000256" key="6">
    <source>
        <dbReference type="ARBA" id="ARBA00012487"/>
    </source>
</evidence>
<reference evidence="20 21" key="1">
    <citation type="journal article" date="2013" name="Antonie Van Leeuwenhoek">
        <title>Dongia rigui sp. nov., isolated from freshwater of a large wetland in Korea.</title>
        <authorList>
            <person name="Baik K.S."/>
            <person name="Hwang Y.M."/>
            <person name="Choi J.S."/>
            <person name="Kwon J."/>
            <person name="Seong C.N."/>
        </authorList>
    </citation>
    <scope>NUCLEOTIDE SEQUENCE [LARGE SCALE GENOMIC DNA]</scope>
    <source>
        <strain evidence="20 21">04SU4-P</strain>
    </source>
</reference>
<dbReference type="Proteomes" id="UP001271769">
    <property type="component" value="Unassembled WGS sequence"/>
</dbReference>
<dbReference type="PANTHER" id="PTHR46382">
    <property type="entry name" value="PHOSPHATIDATE CYTIDYLYLTRANSFERASE"/>
    <property type="match status" value="1"/>
</dbReference>
<evidence type="ECO:0000256" key="15">
    <source>
        <dbReference type="ARBA" id="ARBA00023136"/>
    </source>
</evidence>
<keyword evidence="17" id="KW-1208">Phospholipid metabolism</keyword>
<evidence type="ECO:0000256" key="19">
    <source>
        <dbReference type="SAM" id="Phobius"/>
    </source>
</evidence>
<evidence type="ECO:0000256" key="4">
    <source>
        <dbReference type="ARBA" id="ARBA00005189"/>
    </source>
</evidence>
<keyword evidence="8" id="KW-1003">Cell membrane</keyword>
<evidence type="ECO:0000256" key="8">
    <source>
        <dbReference type="ARBA" id="ARBA00022475"/>
    </source>
</evidence>
<feature type="transmembrane region" description="Helical" evidence="19">
    <location>
        <begin position="160"/>
        <end position="178"/>
    </location>
</feature>
<keyword evidence="14" id="KW-0443">Lipid metabolism</keyword>
<feature type="transmembrane region" description="Helical" evidence="19">
    <location>
        <begin position="38"/>
        <end position="56"/>
    </location>
</feature>
<name>A0ABU5DSM6_9PROT</name>
<dbReference type="PANTHER" id="PTHR46382:SF1">
    <property type="entry name" value="PHOSPHATIDATE CYTIDYLYLTRANSFERASE"/>
    <property type="match status" value="1"/>
</dbReference>
<evidence type="ECO:0000256" key="17">
    <source>
        <dbReference type="ARBA" id="ARBA00023264"/>
    </source>
</evidence>
<dbReference type="PROSITE" id="PS01315">
    <property type="entry name" value="CDS"/>
    <property type="match status" value="1"/>
</dbReference>
<dbReference type="GO" id="GO:0004605">
    <property type="term" value="F:phosphatidate cytidylyltransferase activity"/>
    <property type="evidence" value="ECO:0007669"/>
    <property type="project" value="UniProtKB-EC"/>
</dbReference>
<evidence type="ECO:0000256" key="1">
    <source>
        <dbReference type="ARBA" id="ARBA00001698"/>
    </source>
</evidence>
<comment type="subcellular location">
    <subcellularLocation>
        <location evidence="2">Cell membrane</location>
        <topology evidence="2">Multi-pass membrane protein</topology>
    </subcellularLocation>
</comment>
<feature type="transmembrane region" description="Helical" evidence="19">
    <location>
        <begin position="12"/>
        <end position="32"/>
    </location>
</feature>
<keyword evidence="12 18" id="KW-0548">Nucleotidyltransferase</keyword>
<feature type="transmembrane region" description="Helical" evidence="19">
    <location>
        <begin position="198"/>
        <end position="218"/>
    </location>
</feature>
<keyword evidence="16" id="KW-0594">Phospholipid biosynthesis</keyword>
<evidence type="ECO:0000313" key="21">
    <source>
        <dbReference type="Proteomes" id="UP001271769"/>
    </source>
</evidence>
<keyword evidence="15 19" id="KW-0472">Membrane</keyword>
<evidence type="ECO:0000256" key="2">
    <source>
        <dbReference type="ARBA" id="ARBA00004651"/>
    </source>
</evidence>
<proteinExistence type="inferred from homology"/>
<organism evidence="20 21">
    <name type="scientific">Dongia rigui</name>
    <dbReference type="NCBI Taxonomy" id="940149"/>
    <lineage>
        <taxon>Bacteria</taxon>
        <taxon>Pseudomonadati</taxon>
        <taxon>Pseudomonadota</taxon>
        <taxon>Alphaproteobacteria</taxon>
        <taxon>Rhodospirillales</taxon>
        <taxon>Dongiaceae</taxon>
        <taxon>Dongia</taxon>
    </lineage>
</organism>
<evidence type="ECO:0000256" key="10">
    <source>
        <dbReference type="ARBA" id="ARBA00022679"/>
    </source>
</evidence>
<dbReference type="Pfam" id="PF01148">
    <property type="entry name" value="CTP_transf_1"/>
    <property type="match status" value="1"/>
</dbReference>
<evidence type="ECO:0000256" key="14">
    <source>
        <dbReference type="ARBA" id="ARBA00023098"/>
    </source>
</evidence>
<keyword evidence="11 18" id="KW-0812">Transmembrane</keyword>
<keyword evidence="13 19" id="KW-1133">Transmembrane helix</keyword>
<gene>
    <name evidence="20" type="ORF">SMD31_00565</name>
</gene>
<comment type="pathway">
    <text evidence="3 18">Phospholipid metabolism; CDP-diacylglycerol biosynthesis; CDP-diacylglycerol from sn-glycerol 3-phosphate: step 3/3.</text>
</comment>
<comment type="similarity">
    <text evidence="5 18">Belongs to the CDS family.</text>
</comment>
<dbReference type="RefSeq" id="WP_320498598.1">
    <property type="nucleotide sequence ID" value="NZ_JAXCLX010000001.1"/>
</dbReference>
<keyword evidence="9" id="KW-0444">Lipid biosynthesis</keyword>
<accession>A0ABU5DSM6</accession>